<keyword evidence="1" id="KW-1133">Transmembrane helix</keyword>
<dbReference type="EMBL" id="SMFK01000008">
    <property type="protein sequence ID" value="TDD95992.1"/>
    <property type="molecule type" value="Genomic_DNA"/>
</dbReference>
<feature type="transmembrane region" description="Helical" evidence="1">
    <location>
        <begin position="34"/>
        <end position="61"/>
    </location>
</feature>
<accession>A0A4R5CFI3</accession>
<evidence type="ECO:0008006" key="4">
    <source>
        <dbReference type="Google" id="ProtNLM"/>
    </source>
</evidence>
<gene>
    <name evidence="2" type="ORF">E0F76_12850</name>
</gene>
<evidence type="ECO:0000313" key="3">
    <source>
        <dbReference type="Proteomes" id="UP000295479"/>
    </source>
</evidence>
<feature type="transmembrane region" description="Helical" evidence="1">
    <location>
        <begin position="163"/>
        <end position="185"/>
    </location>
</feature>
<keyword evidence="1" id="KW-0812">Transmembrane</keyword>
<reference evidence="2 3" key="1">
    <citation type="submission" date="2019-03" db="EMBL/GenBank/DDBJ databases">
        <title>Flavobacterium AR-3-4 sp. nov. isolated from arctic soil.</title>
        <authorList>
            <person name="Chaudhary D.K."/>
        </authorList>
    </citation>
    <scope>NUCLEOTIDE SEQUENCE [LARGE SCALE GENOMIC DNA]</scope>
    <source>
        <strain evidence="2 3">AR-3-4</strain>
    </source>
</reference>
<feature type="transmembrane region" description="Helical" evidence="1">
    <location>
        <begin position="81"/>
        <end position="101"/>
    </location>
</feature>
<name>A0A4R5CFI3_9FLAO</name>
<proteinExistence type="predicted"/>
<comment type="caution">
    <text evidence="2">The sequence shown here is derived from an EMBL/GenBank/DDBJ whole genome shotgun (WGS) entry which is preliminary data.</text>
</comment>
<feature type="transmembrane region" description="Helical" evidence="1">
    <location>
        <begin position="134"/>
        <end position="157"/>
    </location>
</feature>
<sequence length="257" mass="28672">MKSIQDRIEEIQKNGYQLDFGTVFENAFENYKKIALYAGLMLLVSTFLISIILLTGVIAYIGIENLEAFGETLKRYSTIKILPLEIALPLHIGLILFSGLINPFMAGFFKMADCGQKDEEFHVSTMFTYYRSPYFLSIFVAIVLTTFISTGSSLFFNYVGFEILGSLLSIVISFLIYFTIPLIVFGKMNATEAIKSSVIIVLKQPLLIVGLIIVAGFASIVGLIGLCIGIFFTIPFIYSMSYTLYFSIIGNENDAKM</sequence>
<organism evidence="2 3">
    <name type="scientific">Flavobacterium cellulosilyticum</name>
    <dbReference type="NCBI Taxonomy" id="2541731"/>
    <lineage>
        <taxon>Bacteria</taxon>
        <taxon>Pseudomonadati</taxon>
        <taxon>Bacteroidota</taxon>
        <taxon>Flavobacteriia</taxon>
        <taxon>Flavobacteriales</taxon>
        <taxon>Flavobacteriaceae</taxon>
        <taxon>Flavobacterium</taxon>
    </lineage>
</organism>
<dbReference type="RefSeq" id="WP_132006656.1">
    <property type="nucleotide sequence ID" value="NZ_SMFK01000008.1"/>
</dbReference>
<keyword evidence="3" id="KW-1185">Reference proteome</keyword>
<protein>
    <recommendedName>
        <fullName evidence="4">Beta-carotene 15,15'-monooxygenase</fullName>
    </recommendedName>
</protein>
<dbReference type="Proteomes" id="UP000295479">
    <property type="component" value="Unassembled WGS sequence"/>
</dbReference>
<feature type="transmembrane region" description="Helical" evidence="1">
    <location>
        <begin position="206"/>
        <end position="238"/>
    </location>
</feature>
<keyword evidence="1" id="KW-0472">Membrane</keyword>
<evidence type="ECO:0000313" key="2">
    <source>
        <dbReference type="EMBL" id="TDD95992.1"/>
    </source>
</evidence>
<dbReference type="OrthoDB" id="1331669at2"/>
<dbReference type="AlphaFoldDB" id="A0A4R5CFI3"/>
<evidence type="ECO:0000256" key="1">
    <source>
        <dbReference type="SAM" id="Phobius"/>
    </source>
</evidence>